<proteinExistence type="predicted"/>
<gene>
    <name evidence="1" type="ORF">BCON_0031g00130</name>
</gene>
<sequence>MENSIKGIDHMVTKIIDEGVFALDTDNTFSFGSMRVLCQNYKEESEKNINEIRKRNEEMIWKTREWRAERIKAAMKFEKMGRMLALVDTTGRGFGDDV</sequence>
<reference evidence="1 2" key="1">
    <citation type="submission" date="2017-12" db="EMBL/GenBank/DDBJ databases">
        <title>Comparative genomics of Botrytis spp.</title>
        <authorList>
            <person name="Valero-Jimenez C.A."/>
            <person name="Tapia P."/>
            <person name="Veloso J."/>
            <person name="Silva-Moreno E."/>
            <person name="Staats M."/>
            <person name="Valdes J.H."/>
            <person name="Van Kan J.A.L."/>
        </authorList>
    </citation>
    <scope>NUCLEOTIDE SEQUENCE [LARGE SCALE GENOMIC DNA]</scope>
    <source>
        <strain evidence="1 2">MUCL11595</strain>
    </source>
</reference>
<evidence type="ECO:0000313" key="2">
    <source>
        <dbReference type="Proteomes" id="UP000297527"/>
    </source>
</evidence>
<comment type="caution">
    <text evidence="1">The sequence shown here is derived from an EMBL/GenBank/DDBJ whole genome shotgun (WGS) entry which is preliminary data.</text>
</comment>
<organism evidence="1 2">
    <name type="scientific">Botryotinia convoluta</name>
    <dbReference type="NCBI Taxonomy" id="54673"/>
    <lineage>
        <taxon>Eukaryota</taxon>
        <taxon>Fungi</taxon>
        <taxon>Dikarya</taxon>
        <taxon>Ascomycota</taxon>
        <taxon>Pezizomycotina</taxon>
        <taxon>Leotiomycetes</taxon>
        <taxon>Helotiales</taxon>
        <taxon>Sclerotiniaceae</taxon>
        <taxon>Botryotinia</taxon>
    </lineage>
</organism>
<name>A0A4Z1IHV5_9HELO</name>
<accession>A0A4Z1IHV5</accession>
<evidence type="ECO:0000313" key="1">
    <source>
        <dbReference type="EMBL" id="TGO60936.1"/>
    </source>
</evidence>
<keyword evidence="2" id="KW-1185">Reference proteome</keyword>
<dbReference type="EMBL" id="PQXN01000031">
    <property type="protein sequence ID" value="TGO60936.1"/>
    <property type="molecule type" value="Genomic_DNA"/>
</dbReference>
<protein>
    <submittedName>
        <fullName evidence="1">Uncharacterized protein</fullName>
    </submittedName>
</protein>
<dbReference type="AlphaFoldDB" id="A0A4Z1IHV5"/>
<dbReference type="Proteomes" id="UP000297527">
    <property type="component" value="Unassembled WGS sequence"/>
</dbReference>
<dbReference type="OrthoDB" id="3552963at2759"/>